<name>X0SYH5_9ZZZZ</name>
<evidence type="ECO:0008006" key="2">
    <source>
        <dbReference type="Google" id="ProtNLM"/>
    </source>
</evidence>
<feature type="non-terminal residue" evidence="1">
    <location>
        <position position="68"/>
    </location>
</feature>
<organism evidence="1">
    <name type="scientific">marine sediment metagenome</name>
    <dbReference type="NCBI Taxonomy" id="412755"/>
    <lineage>
        <taxon>unclassified sequences</taxon>
        <taxon>metagenomes</taxon>
        <taxon>ecological metagenomes</taxon>
    </lineage>
</organism>
<accession>X0SYH5</accession>
<sequence>MFMADSRPTSESVINDFASYVSPSKVAAYRQMGIDVVPGRREGVRVWDLDGKRSWIDCRSAGGVFNLG</sequence>
<dbReference type="EMBL" id="BARS01018836">
    <property type="protein sequence ID" value="GAF85999.1"/>
    <property type="molecule type" value="Genomic_DNA"/>
</dbReference>
<dbReference type="AlphaFoldDB" id="X0SYH5"/>
<reference evidence="1" key="1">
    <citation type="journal article" date="2014" name="Front. Microbiol.">
        <title>High frequency of phylogenetically diverse reductive dehalogenase-homologous genes in deep subseafloor sedimentary metagenomes.</title>
        <authorList>
            <person name="Kawai M."/>
            <person name="Futagami T."/>
            <person name="Toyoda A."/>
            <person name="Takaki Y."/>
            <person name="Nishi S."/>
            <person name="Hori S."/>
            <person name="Arai W."/>
            <person name="Tsubouchi T."/>
            <person name="Morono Y."/>
            <person name="Uchiyama I."/>
            <person name="Ito T."/>
            <person name="Fujiyama A."/>
            <person name="Inagaki F."/>
            <person name="Takami H."/>
        </authorList>
    </citation>
    <scope>NUCLEOTIDE SEQUENCE</scope>
    <source>
        <strain evidence="1">Expedition CK06-06</strain>
    </source>
</reference>
<comment type="caution">
    <text evidence="1">The sequence shown here is derived from an EMBL/GenBank/DDBJ whole genome shotgun (WGS) entry which is preliminary data.</text>
</comment>
<dbReference type="InterPro" id="IPR015422">
    <property type="entry name" value="PyrdxlP-dep_Trfase_small"/>
</dbReference>
<protein>
    <recommendedName>
        <fullName evidence="2">Aspartate aminotransferase family protein</fullName>
    </recommendedName>
</protein>
<proteinExistence type="predicted"/>
<dbReference type="Gene3D" id="3.90.1150.10">
    <property type="entry name" value="Aspartate Aminotransferase, domain 1"/>
    <property type="match status" value="1"/>
</dbReference>
<evidence type="ECO:0000313" key="1">
    <source>
        <dbReference type="EMBL" id="GAF85999.1"/>
    </source>
</evidence>
<gene>
    <name evidence="1" type="ORF">S01H1_30593</name>
</gene>